<feature type="domain" description="WSC" evidence="3">
    <location>
        <begin position="146"/>
        <end position="243"/>
    </location>
</feature>
<dbReference type="CDD" id="cd02851">
    <property type="entry name" value="E_set_GO_C"/>
    <property type="match status" value="1"/>
</dbReference>
<organism evidence="4">
    <name type="scientific">Phanerodontia chrysosporium</name>
    <name type="common">White-rot fungus</name>
    <name type="synonym">Sporotrichum pruinosum</name>
    <dbReference type="NCBI Taxonomy" id="2822231"/>
    <lineage>
        <taxon>Eukaryota</taxon>
        <taxon>Fungi</taxon>
        <taxon>Dikarya</taxon>
        <taxon>Basidiomycota</taxon>
        <taxon>Agaricomycotina</taxon>
        <taxon>Agaricomycetes</taxon>
        <taxon>Polyporales</taxon>
        <taxon>Phanerochaetaceae</taxon>
        <taxon>Phanerodontia</taxon>
    </lineage>
</organism>
<evidence type="ECO:0000256" key="2">
    <source>
        <dbReference type="SAM" id="SignalP"/>
    </source>
</evidence>
<reference evidence="4" key="1">
    <citation type="journal article" date="2006" name="Appl. Environ. Microbiol.">
        <title>Structure, organization, and transcriptional regulation of a family of copper radical oxidase genes in the lignin-degrading basidiomycete Phanerochaete chrysosporium.</title>
        <authorList>
            <person name="Vanden Wymelenberg A."/>
            <person name="Sabat G."/>
            <person name="Mozuch M."/>
            <person name="Kersten P.J."/>
            <person name="Cullen D."/>
            <person name="Blanchette R.A."/>
        </authorList>
    </citation>
    <scope>NUCLEOTIDE SEQUENCE</scope>
</reference>
<feature type="domain" description="WSC" evidence="3">
    <location>
        <begin position="35"/>
        <end position="128"/>
    </location>
</feature>
<dbReference type="SUPFAM" id="SSF50965">
    <property type="entry name" value="Galactose oxidase, central domain"/>
    <property type="match status" value="1"/>
</dbReference>
<dbReference type="Pfam" id="PF09118">
    <property type="entry name" value="GO-like_E_set"/>
    <property type="match status" value="1"/>
</dbReference>
<feature type="signal peptide" evidence="2">
    <location>
        <begin position="1"/>
        <end position="20"/>
    </location>
</feature>
<dbReference type="InterPro" id="IPR011043">
    <property type="entry name" value="Gal_Oxase/kelch_b-propeller"/>
</dbReference>
<dbReference type="Pfam" id="PF01822">
    <property type="entry name" value="WSC"/>
    <property type="match status" value="2"/>
</dbReference>
<dbReference type="EMBL" id="DQ398769">
    <property type="protein sequence ID" value="ABD61574.1"/>
    <property type="molecule type" value="mRNA"/>
</dbReference>
<dbReference type="PANTHER" id="PTHR32208:SF105">
    <property type="entry name" value="COPPER RADICAL OXIDASE"/>
    <property type="match status" value="1"/>
</dbReference>
<protein>
    <submittedName>
        <fullName evidence="4">Copper radical oxidase</fullName>
    </submittedName>
</protein>
<dbReference type="PROSITE" id="PS51212">
    <property type="entry name" value="WSC"/>
    <property type="match status" value="2"/>
</dbReference>
<evidence type="ECO:0000259" key="3">
    <source>
        <dbReference type="PROSITE" id="PS51212"/>
    </source>
</evidence>
<dbReference type="InterPro" id="IPR002889">
    <property type="entry name" value="WSC_carb-bd"/>
</dbReference>
<dbReference type="InterPro" id="IPR009880">
    <property type="entry name" value="Glyoxal_oxidase_N"/>
</dbReference>
<dbReference type="InterPro" id="IPR014756">
    <property type="entry name" value="Ig_E-set"/>
</dbReference>
<dbReference type="SMART" id="SM00321">
    <property type="entry name" value="WSC"/>
    <property type="match status" value="2"/>
</dbReference>
<feature type="chain" id="PRO_5004179442" evidence="2">
    <location>
        <begin position="21"/>
        <end position="764"/>
    </location>
</feature>
<gene>
    <name evidence="4" type="primary">cro3</name>
</gene>
<sequence>MAPSLLALGVFSLLFASASAFILPRGTVNSGLPSGWKYSSCYIDNAHGRIFATQVPDNNGLTVESCINACAEQGFSISGMEFGVQCFCGNQLINGATTAPDDDCSTPCGGSGSESCGGPNRLSVYSKGGVDVLPVPTTLTTGLPGNWKYSGCIKEPANGQRTFPYQIINTNNNSVTACLNQCAKFGYPAAGLEFGDECWCGDVSDATNNSGGTAPDTACNIACSGDPVHNCGAGNLLSYYTYEGGLNTWHQPANTGRYEFLIGGVVVPLVVTLGINNKIAMVEKFGTSEYANSTGAYELDLSMVDDFDKAWHTMHVKSDVFCSASIVLPDKGARQLNIGGWSFESTQGVRLYTPDGSPGVPGTNDWEENFNELHLQRQRWYPTALVLVNGSILVMGGEVGSNGAPEPSLEILPTPPGGPTWKFLDYLNRTDPNNLYPYLINLPSGRIFVGYYNEARILDPNTLDTVQVLPNIPGSVTSFLAGRTYPMEGSAVTFPQHAPYTDPMTVLICGGSNFGVALDNCVTIQPEVPNAQWTIERMPSKRAMPCMAALPDGTFLIVNGAQQGVAGFGLGADPNLQALLYDPSQPLGSRISILNTTIVARMYHSEATLLYDGRVLISGSDPQTPGLPEEMRIEVYYPPYLTDGRQQPSFTIDETDWSYGSQHQIKVTLHEGGTSTMRVSLVAATSSTHGNAMGSRTIFPEFSCNGDTCTITAPPNAKICPPGWHQLFVLDGPTPSFSHWVRIGGDPGRLGEWPNFSDFTLPGS</sequence>
<dbReference type="Pfam" id="PF07250">
    <property type="entry name" value="Glyoxal_oxid_N"/>
    <property type="match status" value="1"/>
</dbReference>
<evidence type="ECO:0000256" key="1">
    <source>
        <dbReference type="ARBA" id="ARBA00022729"/>
    </source>
</evidence>
<dbReference type="InterPro" id="IPR013783">
    <property type="entry name" value="Ig-like_fold"/>
</dbReference>
<evidence type="ECO:0000313" key="4">
    <source>
        <dbReference type="EMBL" id="ABD61574.1"/>
    </source>
</evidence>
<dbReference type="AlphaFoldDB" id="Q0ZKA6"/>
<dbReference type="PANTHER" id="PTHR32208">
    <property type="entry name" value="SECRETED PROTEIN-RELATED"/>
    <property type="match status" value="1"/>
</dbReference>
<dbReference type="SMR" id="Q0ZKA6"/>
<dbReference type="Gene3D" id="2.130.10.80">
    <property type="entry name" value="Galactose oxidase/kelch, beta-propeller"/>
    <property type="match status" value="1"/>
</dbReference>
<keyword evidence="1 2" id="KW-0732">Signal</keyword>
<dbReference type="Gene3D" id="2.60.40.10">
    <property type="entry name" value="Immunoglobulins"/>
    <property type="match status" value="1"/>
</dbReference>
<dbReference type="InterPro" id="IPR015202">
    <property type="entry name" value="GO-like_E_set"/>
</dbReference>
<dbReference type="InterPro" id="IPR037293">
    <property type="entry name" value="Gal_Oxidase_central_sf"/>
</dbReference>
<proteinExistence type="evidence at transcript level"/>
<dbReference type="SUPFAM" id="SSF81296">
    <property type="entry name" value="E set domains"/>
    <property type="match status" value="1"/>
</dbReference>
<dbReference type="VEuPathDB" id="FungiDB:AGR57_14178"/>
<name>Q0ZKA6_PHACH</name>
<accession>Q0ZKA6</accession>